<dbReference type="Proteomes" id="UP001433268">
    <property type="component" value="Unassembled WGS sequence"/>
</dbReference>
<protein>
    <submittedName>
        <fullName evidence="3">Uncharacterized protein</fullName>
    </submittedName>
</protein>
<dbReference type="RefSeq" id="XP_066673451.1">
    <property type="nucleotide sequence ID" value="XM_066806155.1"/>
</dbReference>
<feature type="region of interest" description="Disordered" evidence="1">
    <location>
        <begin position="128"/>
        <end position="174"/>
    </location>
</feature>
<evidence type="ECO:0000256" key="2">
    <source>
        <dbReference type="SAM" id="Phobius"/>
    </source>
</evidence>
<sequence length="271" mass="29676">MAYGLMKRAFSFRGETKRGENGLPRRRSRKGTNSTSTSASIANSIRTRPDRGGGGSSSSLYTEAGLRHLIRDRLPTAESPPNYVRLWLGGYFTYRGVDPGRADRFLWSGAEFMDLALEELVEGFRAKLGSGRDRDASSAGRGGDKDGKRKGGGGGEDGGEKEKETETTAATGARYTRMVTETEVEMLALDVFNFIQSGKPSFWKRQLARAGRLVSRQATMGQRLDAFLSLVAYLGLLFLVLAGLSGIWTYNGFGKVVGRRRRDMGFGWDSA</sequence>
<dbReference type="EMBL" id="JAQQWN010000003">
    <property type="protein sequence ID" value="KAK8091479.1"/>
    <property type="molecule type" value="Genomic_DNA"/>
</dbReference>
<name>A0ABR1X7M5_9PEZI</name>
<keyword evidence="2" id="KW-0472">Membrane</keyword>
<accession>A0ABR1X7M5</accession>
<evidence type="ECO:0000313" key="4">
    <source>
        <dbReference type="Proteomes" id="UP001433268"/>
    </source>
</evidence>
<keyword evidence="2" id="KW-1133">Transmembrane helix</keyword>
<feature type="compositionally biased region" description="Basic and acidic residues" evidence="1">
    <location>
        <begin position="128"/>
        <end position="149"/>
    </location>
</feature>
<feature type="compositionally biased region" description="Low complexity" evidence="1">
    <location>
        <begin position="32"/>
        <end position="45"/>
    </location>
</feature>
<keyword evidence="2" id="KW-0812">Transmembrane</keyword>
<keyword evidence="4" id="KW-1185">Reference proteome</keyword>
<comment type="caution">
    <text evidence="3">The sequence shown here is derived from an EMBL/GenBank/DDBJ whole genome shotgun (WGS) entry which is preliminary data.</text>
</comment>
<feature type="region of interest" description="Disordered" evidence="1">
    <location>
        <begin position="14"/>
        <end position="59"/>
    </location>
</feature>
<feature type="transmembrane region" description="Helical" evidence="2">
    <location>
        <begin position="226"/>
        <end position="250"/>
    </location>
</feature>
<organism evidence="3 4">
    <name type="scientific">Apiospora hydei</name>
    <dbReference type="NCBI Taxonomy" id="1337664"/>
    <lineage>
        <taxon>Eukaryota</taxon>
        <taxon>Fungi</taxon>
        <taxon>Dikarya</taxon>
        <taxon>Ascomycota</taxon>
        <taxon>Pezizomycotina</taxon>
        <taxon>Sordariomycetes</taxon>
        <taxon>Xylariomycetidae</taxon>
        <taxon>Amphisphaeriales</taxon>
        <taxon>Apiosporaceae</taxon>
        <taxon>Apiospora</taxon>
    </lineage>
</organism>
<evidence type="ECO:0000313" key="3">
    <source>
        <dbReference type="EMBL" id="KAK8091479.1"/>
    </source>
</evidence>
<gene>
    <name evidence="3" type="ORF">PG997_001840</name>
</gene>
<dbReference type="GeneID" id="92039215"/>
<reference evidence="3 4" key="1">
    <citation type="submission" date="2023-01" db="EMBL/GenBank/DDBJ databases">
        <title>Analysis of 21 Apiospora genomes using comparative genomics revels a genus with tremendous synthesis potential of carbohydrate active enzymes and secondary metabolites.</title>
        <authorList>
            <person name="Sorensen T."/>
        </authorList>
    </citation>
    <scope>NUCLEOTIDE SEQUENCE [LARGE SCALE GENOMIC DNA]</scope>
    <source>
        <strain evidence="3 4">CBS 114990</strain>
    </source>
</reference>
<proteinExistence type="predicted"/>
<evidence type="ECO:0000256" key="1">
    <source>
        <dbReference type="SAM" id="MobiDB-lite"/>
    </source>
</evidence>